<keyword evidence="7" id="KW-1185">Reference proteome</keyword>
<reference evidence="8" key="1">
    <citation type="submission" date="2017-02" db="UniProtKB">
        <authorList>
            <consortium name="WormBaseParasite"/>
        </authorList>
    </citation>
    <scope>IDENTIFICATION</scope>
</reference>
<accession>A0A0N4VCL1</accession>
<evidence type="ECO:0000256" key="1">
    <source>
        <dbReference type="ARBA" id="ARBA00004305"/>
    </source>
</evidence>
<keyword evidence="3" id="KW-0143">Chaperone</keyword>
<dbReference type="InterPro" id="IPR008011">
    <property type="entry name" value="Complex1_LYR_dom"/>
</dbReference>
<dbReference type="Pfam" id="PF05347">
    <property type="entry name" value="Complex1_LYR"/>
    <property type="match status" value="1"/>
</dbReference>
<evidence type="ECO:0000313" key="8">
    <source>
        <dbReference type="WBParaSite" id="EVEC_0000831001-mRNA-1"/>
    </source>
</evidence>
<evidence type="ECO:0000256" key="4">
    <source>
        <dbReference type="ARBA" id="ARBA00025715"/>
    </source>
</evidence>
<dbReference type="CDD" id="cd20268">
    <property type="entry name" value="Complex1_LYR_SDHAF1_LYRM8"/>
    <property type="match status" value="1"/>
</dbReference>
<dbReference type="EMBL" id="UXUI01009092">
    <property type="protein sequence ID" value="VDD93043.1"/>
    <property type="molecule type" value="Genomic_DNA"/>
</dbReference>
<dbReference type="InterPro" id="IPR052687">
    <property type="entry name" value="SDHAF1"/>
</dbReference>
<evidence type="ECO:0000256" key="3">
    <source>
        <dbReference type="ARBA" id="ARBA00023186"/>
    </source>
</evidence>
<protein>
    <submittedName>
        <fullName evidence="8">Complex 1 protein</fullName>
    </submittedName>
</protein>
<dbReference type="GO" id="GO:0034553">
    <property type="term" value="P:mitochondrial respiratory chain complex II assembly"/>
    <property type="evidence" value="ECO:0007669"/>
    <property type="project" value="InterPro"/>
</dbReference>
<dbReference type="AlphaFoldDB" id="A0A0N4VCL1"/>
<dbReference type="GO" id="GO:0005759">
    <property type="term" value="C:mitochondrial matrix"/>
    <property type="evidence" value="ECO:0007669"/>
    <property type="project" value="UniProtKB-SubCell"/>
</dbReference>
<comment type="subcellular location">
    <subcellularLocation>
        <location evidence="1">Mitochondrion matrix</location>
    </subcellularLocation>
</comment>
<evidence type="ECO:0000256" key="2">
    <source>
        <dbReference type="ARBA" id="ARBA00023128"/>
    </source>
</evidence>
<name>A0A0N4VCL1_ENTVE</name>
<dbReference type="OrthoDB" id="337870at2759"/>
<dbReference type="WBParaSite" id="EVEC_0000831001-mRNA-1">
    <property type="protein sequence ID" value="EVEC_0000831001-mRNA-1"/>
    <property type="gene ID" value="EVEC_0000831001"/>
</dbReference>
<feature type="domain" description="Complex 1 LYR protein" evidence="5">
    <location>
        <begin position="27"/>
        <end position="82"/>
    </location>
</feature>
<proteinExistence type="inferred from homology"/>
<dbReference type="PANTHER" id="PTHR47046">
    <property type="entry name" value="SUCCINATE DEHYDROGENASE ASSEMBLY FACTOR 1, MITOCHONDRIAL"/>
    <property type="match status" value="1"/>
</dbReference>
<dbReference type="InterPro" id="IPR045295">
    <property type="entry name" value="Complex1_LYR_SDHAF1_LYRM8"/>
</dbReference>
<evidence type="ECO:0000313" key="7">
    <source>
        <dbReference type="Proteomes" id="UP000274131"/>
    </source>
</evidence>
<gene>
    <name evidence="6" type="ORF">EVEC_LOCUS7794</name>
</gene>
<keyword evidence="2" id="KW-0496">Mitochondrion</keyword>
<organism evidence="8">
    <name type="scientific">Enterobius vermicularis</name>
    <name type="common">Human pinworm</name>
    <dbReference type="NCBI Taxonomy" id="51028"/>
    <lineage>
        <taxon>Eukaryota</taxon>
        <taxon>Metazoa</taxon>
        <taxon>Ecdysozoa</taxon>
        <taxon>Nematoda</taxon>
        <taxon>Chromadorea</taxon>
        <taxon>Rhabditida</taxon>
        <taxon>Spirurina</taxon>
        <taxon>Oxyuridomorpha</taxon>
        <taxon>Oxyuroidea</taxon>
        <taxon>Oxyuridae</taxon>
        <taxon>Enterobius</taxon>
    </lineage>
</organism>
<comment type="similarity">
    <text evidence="4">Belongs to the complex I LYR family. SDHAF1 subfamily.</text>
</comment>
<dbReference type="STRING" id="51028.A0A0N4VCL1"/>
<dbReference type="PANTHER" id="PTHR47046:SF1">
    <property type="entry name" value="SUCCINATE DEHYDROGENASE ASSEMBLY FACTOR 1, MITOCHONDRIAL"/>
    <property type="match status" value="1"/>
</dbReference>
<evidence type="ECO:0000313" key="6">
    <source>
        <dbReference type="EMBL" id="VDD93043.1"/>
    </source>
</evidence>
<sequence>MRCVLDGISEDTSKIFMSIKHSKLQLAILSLYKEFLRAGKRGPPGLQEYVRMRFREGAVKYKRSDVFMIEYELRKANRQLNELNSSSVTGFQVFSPRKKD</sequence>
<reference evidence="6 7" key="2">
    <citation type="submission" date="2018-10" db="EMBL/GenBank/DDBJ databases">
        <authorList>
            <consortium name="Pathogen Informatics"/>
        </authorList>
    </citation>
    <scope>NUCLEOTIDE SEQUENCE [LARGE SCALE GENOMIC DNA]</scope>
</reference>
<dbReference type="Proteomes" id="UP000274131">
    <property type="component" value="Unassembled WGS sequence"/>
</dbReference>
<evidence type="ECO:0000259" key="5">
    <source>
        <dbReference type="Pfam" id="PF05347"/>
    </source>
</evidence>